<keyword evidence="2" id="KW-1185">Reference proteome</keyword>
<protein>
    <submittedName>
        <fullName evidence="1">Uncharacterized protein</fullName>
    </submittedName>
</protein>
<reference evidence="1 2" key="1">
    <citation type="submission" date="2013-12" db="EMBL/GenBank/DDBJ databases">
        <title>Annotated genome of Streptomyces scopuliridis.</title>
        <authorList>
            <person name="Olson J.B."/>
        </authorList>
    </citation>
    <scope>NUCLEOTIDE SEQUENCE [LARGE SCALE GENOMIC DNA]</scope>
    <source>
        <strain evidence="1 2">RB72</strain>
    </source>
</reference>
<dbReference type="EMBL" id="AZSP01000193">
    <property type="protein sequence ID" value="PVE10527.1"/>
    <property type="molecule type" value="Genomic_DNA"/>
</dbReference>
<dbReference type="AlphaFoldDB" id="A0A2T7T5U4"/>
<gene>
    <name evidence="1" type="ORF">Y717_29940</name>
</gene>
<sequence length="96" mass="10442">MILYLPPGVPVSTAGTRIEHLTPQITIVFVAIVEHNRVSRALSLVVQSPRDPGFTLFVKLGFLDILPGCEVSTGEDVVNVSKDSSIRSHMNMLPTD</sequence>
<dbReference type="Proteomes" id="UP000245992">
    <property type="component" value="Unassembled WGS sequence"/>
</dbReference>
<accession>A0A2T7T5U4</accession>
<evidence type="ECO:0000313" key="1">
    <source>
        <dbReference type="EMBL" id="PVE10527.1"/>
    </source>
</evidence>
<name>A0A2T7T5U4_9ACTN</name>
<comment type="caution">
    <text evidence="1">The sequence shown here is derived from an EMBL/GenBank/DDBJ whole genome shotgun (WGS) entry which is preliminary data.</text>
</comment>
<organism evidence="1 2">
    <name type="scientific">Streptomyces scopuliridis RB72</name>
    <dbReference type="NCBI Taxonomy" id="1440053"/>
    <lineage>
        <taxon>Bacteria</taxon>
        <taxon>Bacillati</taxon>
        <taxon>Actinomycetota</taxon>
        <taxon>Actinomycetes</taxon>
        <taxon>Kitasatosporales</taxon>
        <taxon>Streptomycetaceae</taxon>
        <taxon>Streptomyces</taxon>
    </lineage>
</organism>
<proteinExistence type="predicted"/>
<evidence type="ECO:0000313" key="2">
    <source>
        <dbReference type="Proteomes" id="UP000245992"/>
    </source>
</evidence>